<dbReference type="Proteomes" id="UP000276133">
    <property type="component" value="Unassembled WGS sequence"/>
</dbReference>
<proteinExistence type="predicted"/>
<protein>
    <submittedName>
        <fullName evidence="1">Uncharacterized protein</fullName>
    </submittedName>
</protein>
<keyword evidence="2" id="KW-1185">Reference proteome</keyword>
<gene>
    <name evidence="1" type="ORF">BpHYR1_007309</name>
</gene>
<accession>A0A3M7RC16</accession>
<evidence type="ECO:0000313" key="2">
    <source>
        <dbReference type="Proteomes" id="UP000276133"/>
    </source>
</evidence>
<dbReference type="AlphaFoldDB" id="A0A3M7RC16"/>
<organism evidence="1 2">
    <name type="scientific">Brachionus plicatilis</name>
    <name type="common">Marine rotifer</name>
    <name type="synonym">Brachionus muelleri</name>
    <dbReference type="NCBI Taxonomy" id="10195"/>
    <lineage>
        <taxon>Eukaryota</taxon>
        <taxon>Metazoa</taxon>
        <taxon>Spiralia</taxon>
        <taxon>Gnathifera</taxon>
        <taxon>Rotifera</taxon>
        <taxon>Eurotatoria</taxon>
        <taxon>Monogononta</taxon>
        <taxon>Pseudotrocha</taxon>
        <taxon>Ploima</taxon>
        <taxon>Brachionidae</taxon>
        <taxon>Brachionus</taxon>
    </lineage>
</organism>
<sequence>MHSFSGFAKKLLAQNIEHLILYQKMCRSRRFSSFCYSRQPLETETETTYWFFFSVQLSGQDRNPKSSRNKLFQNIKKMSLKFMIVCAEDSNLIDKIGPYLSNEKNNDSSFTKDIFDKIESLKTTKLPCSLKGKAQFSANDPYRAEIFNI</sequence>
<comment type="caution">
    <text evidence="1">The sequence shown here is derived from an EMBL/GenBank/DDBJ whole genome shotgun (WGS) entry which is preliminary data.</text>
</comment>
<reference evidence="1 2" key="1">
    <citation type="journal article" date="2018" name="Sci. Rep.">
        <title>Genomic signatures of local adaptation to the degree of environmental predictability in rotifers.</title>
        <authorList>
            <person name="Franch-Gras L."/>
            <person name="Hahn C."/>
            <person name="Garcia-Roger E.M."/>
            <person name="Carmona M.J."/>
            <person name="Serra M."/>
            <person name="Gomez A."/>
        </authorList>
    </citation>
    <scope>NUCLEOTIDE SEQUENCE [LARGE SCALE GENOMIC DNA]</scope>
    <source>
        <strain evidence="1">HYR1</strain>
    </source>
</reference>
<name>A0A3M7RC16_BRAPC</name>
<dbReference type="EMBL" id="REGN01003776">
    <property type="protein sequence ID" value="RNA20815.1"/>
    <property type="molecule type" value="Genomic_DNA"/>
</dbReference>
<evidence type="ECO:0000313" key="1">
    <source>
        <dbReference type="EMBL" id="RNA20815.1"/>
    </source>
</evidence>